<dbReference type="PANTHER" id="PTHR38468:SF1">
    <property type="entry name" value="SLL0939 PROTEIN"/>
    <property type="match status" value="1"/>
</dbReference>
<keyword evidence="1" id="KW-0812">Transmembrane</keyword>
<dbReference type="KEGG" id="mel:Metbo_0226"/>
<proteinExistence type="predicted"/>
<dbReference type="eggNOG" id="arCOG03300">
    <property type="taxonomic scope" value="Archaea"/>
</dbReference>
<dbReference type="STRING" id="877455.Metbo_0226"/>
<keyword evidence="1" id="KW-0472">Membrane</keyword>
<accession>F0T866</accession>
<evidence type="ECO:0008006" key="4">
    <source>
        <dbReference type="Google" id="ProtNLM"/>
    </source>
</evidence>
<dbReference type="EMBL" id="CP002551">
    <property type="protein sequence ID" value="ADZ08478.1"/>
    <property type="molecule type" value="Genomic_DNA"/>
</dbReference>
<dbReference type="HOGENOM" id="CLU_136765_3_1_2"/>
<protein>
    <recommendedName>
        <fullName evidence="4">DUF1622 domain-containing protein</fullName>
    </recommendedName>
</protein>
<keyword evidence="3" id="KW-1185">Reference proteome</keyword>
<sequence length="107" mass="12112">MYSDIVNYVVLFFSIFGAILIVYGGLRAIFNVLKVELWKHSSDYNSIRIDFTSKIVLALEFFIAADLVRTIIRPDLNEVIVLAVIVAIRTVVGYSLDKEAKDILSKQ</sequence>
<dbReference type="Pfam" id="PF07784">
    <property type="entry name" value="DUF1622"/>
    <property type="match status" value="1"/>
</dbReference>
<feature type="transmembrane region" description="Helical" evidence="1">
    <location>
        <begin position="6"/>
        <end position="30"/>
    </location>
</feature>
<feature type="transmembrane region" description="Helical" evidence="1">
    <location>
        <begin position="78"/>
        <end position="96"/>
    </location>
</feature>
<reference evidence="2 3" key="2">
    <citation type="journal article" date="2014" name="Int. J. Syst. Evol. Microbiol.">
        <title>Methanobacterium paludis sp. nov. and a novel strain of Methanobacterium lacus isolated from northern peatlands.</title>
        <authorList>
            <person name="Cadillo-Quiroz H."/>
            <person name="Brauer S.L."/>
            <person name="Goodson N."/>
            <person name="Yavitt J.B."/>
            <person name="Zinder S.H."/>
        </authorList>
    </citation>
    <scope>NUCLEOTIDE SEQUENCE [LARGE SCALE GENOMIC DNA]</scope>
    <source>
        <strain evidence="2 3">AL-21</strain>
    </source>
</reference>
<dbReference type="OrthoDB" id="140944at2157"/>
<gene>
    <name evidence="2" type="ordered locus">Metbo_0226</name>
</gene>
<dbReference type="InterPro" id="IPR012427">
    <property type="entry name" value="DUF1622"/>
</dbReference>
<evidence type="ECO:0000256" key="1">
    <source>
        <dbReference type="SAM" id="Phobius"/>
    </source>
</evidence>
<evidence type="ECO:0000313" key="2">
    <source>
        <dbReference type="EMBL" id="ADZ08478.1"/>
    </source>
</evidence>
<reference evidence="3" key="1">
    <citation type="submission" date="2011-02" db="EMBL/GenBank/DDBJ databases">
        <title>Complete sequence of Methanobacterium sp. AL-21.</title>
        <authorList>
            <consortium name="US DOE Joint Genome Institute"/>
            <person name="Lucas S."/>
            <person name="Copeland A."/>
            <person name="Lapidus A."/>
            <person name="Cheng J.-F."/>
            <person name="Goodwin L."/>
            <person name="Pitluck S."/>
            <person name="Chertkov O."/>
            <person name="Detter J.C."/>
            <person name="Han C."/>
            <person name="Tapia R."/>
            <person name="Land M."/>
            <person name="Hauser L."/>
            <person name="Kyrpides N."/>
            <person name="Ivanova N."/>
            <person name="Mikhailova N."/>
            <person name="Pagani I."/>
            <person name="Cadillo-Quiroz H."/>
            <person name="Imachi H."/>
            <person name="Zinder S."/>
            <person name="Liu W."/>
            <person name="Woyke T."/>
        </authorList>
    </citation>
    <scope>NUCLEOTIDE SEQUENCE [LARGE SCALE GENOMIC DNA]</scope>
    <source>
        <strain evidence="3">AL-21</strain>
    </source>
</reference>
<keyword evidence="1" id="KW-1133">Transmembrane helix</keyword>
<dbReference type="Proteomes" id="UP000007490">
    <property type="component" value="Chromosome"/>
</dbReference>
<dbReference type="PANTHER" id="PTHR38468">
    <property type="entry name" value="SLL0939 PROTEIN"/>
    <property type="match status" value="1"/>
</dbReference>
<organism evidence="2 3">
    <name type="scientific">Methanobacterium lacus (strain AL-21)</name>
    <dbReference type="NCBI Taxonomy" id="877455"/>
    <lineage>
        <taxon>Archaea</taxon>
        <taxon>Methanobacteriati</taxon>
        <taxon>Methanobacteriota</taxon>
        <taxon>Methanomada group</taxon>
        <taxon>Methanobacteria</taxon>
        <taxon>Methanobacteriales</taxon>
        <taxon>Methanobacteriaceae</taxon>
        <taxon>Methanobacterium</taxon>
    </lineage>
</organism>
<name>F0T866_METLA</name>
<dbReference type="AlphaFoldDB" id="F0T866"/>
<evidence type="ECO:0000313" key="3">
    <source>
        <dbReference type="Proteomes" id="UP000007490"/>
    </source>
</evidence>